<feature type="modified residue" description="Phosphoserine" evidence="6">
    <location>
        <position position="112"/>
    </location>
</feature>
<feature type="domain" description="Alpha-D-phosphohexomutase C-terminal" evidence="9">
    <location>
        <begin position="390"/>
        <end position="459"/>
    </location>
</feature>
<dbReference type="Pfam" id="PF02878">
    <property type="entry name" value="PGM_PMM_I"/>
    <property type="match status" value="1"/>
</dbReference>
<dbReference type="EC" id="5.4.2.10" evidence="6 8"/>
<dbReference type="InterPro" id="IPR036900">
    <property type="entry name" value="A-D-PHexomutase_C_sf"/>
</dbReference>
<feature type="domain" description="Alpha-D-phosphohexomutase alpha/beta/alpha" evidence="11">
    <location>
        <begin position="174"/>
        <end position="269"/>
    </location>
</feature>
<comment type="cofactor">
    <cofactor evidence="6">
        <name>Mg(2+)</name>
        <dbReference type="ChEBI" id="CHEBI:18420"/>
    </cofactor>
    <text evidence="6">Binds 1 Mg(2+) ion per subunit.</text>
</comment>
<comment type="PTM">
    <text evidence="6">Activated by phosphorylation.</text>
</comment>
<evidence type="ECO:0000313" key="13">
    <source>
        <dbReference type="EMBL" id="PSJ05032.1"/>
    </source>
</evidence>
<dbReference type="InterPro" id="IPR016055">
    <property type="entry name" value="A-D-PHexomutase_a/b/a-I/II/III"/>
</dbReference>
<feature type="binding site" evidence="6">
    <location>
        <position position="256"/>
    </location>
    <ligand>
        <name>Mg(2+)</name>
        <dbReference type="ChEBI" id="CHEBI:18420"/>
    </ligand>
</feature>
<dbReference type="GO" id="GO:0000287">
    <property type="term" value="F:magnesium ion binding"/>
    <property type="evidence" value="ECO:0007669"/>
    <property type="project" value="UniProtKB-UniRule"/>
</dbReference>
<gene>
    <name evidence="6" type="primary">glmM</name>
    <name evidence="13" type="ORF">C7K55_08475</name>
</gene>
<evidence type="ECO:0000256" key="3">
    <source>
        <dbReference type="ARBA" id="ARBA00022723"/>
    </source>
</evidence>
<dbReference type="Gene3D" id="3.40.120.10">
    <property type="entry name" value="Alpha-D-Glucose-1,6-Bisphosphate, subunit A, domain 3"/>
    <property type="match status" value="3"/>
</dbReference>
<evidence type="ECO:0000256" key="8">
    <source>
        <dbReference type="RuleBase" id="RU004327"/>
    </source>
</evidence>
<dbReference type="InterPro" id="IPR005841">
    <property type="entry name" value="Alpha-D-phosphohexomutase_SF"/>
</dbReference>
<keyword evidence="3 6" id="KW-0479">Metal-binding</keyword>
<dbReference type="InterPro" id="IPR005843">
    <property type="entry name" value="A-D-PHexomutase_C"/>
</dbReference>
<evidence type="ECO:0000259" key="12">
    <source>
        <dbReference type="Pfam" id="PF02880"/>
    </source>
</evidence>
<feature type="domain" description="Alpha-D-phosphohexomutase alpha/beta/alpha" evidence="12">
    <location>
        <begin position="273"/>
        <end position="386"/>
    </location>
</feature>
<feature type="domain" description="Alpha-D-phosphohexomutase alpha/beta/alpha" evidence="10">
    <location>
        <begin position="20"/>
        <end position="143"/>
    </location>
</feature>
<dbReference type="FunFam" id="3.40.120.10:FF:000002">
    <property type="entry name" value="Phosphoglucosamine mutase"/>
    <property type="match status" value="1"/>
</dbReference>
<sequence>MADLAPHPVGLPLRGGVAGFGTDGIRGRVGTQVSPALALQVGFWCGQVLPQGAPVLIGMDSRSSGPMLVAALTAGLTAAGREVWTLGLCPTPAIPGAIRRLGAAGGLMVSASHNPPEDNGIKVFGASGAKLSRGQQQAIEAGLQGVGAGPAIGASGGFLGTGVVHDRPDLLADYQRSLVASVMGRRLEGCKIVLDLCWGSASACGEAVFRALGAELTVLHGKPDGTRINVDCGSTHLEPLRRAVLESGASMGFGFDGDADRMLAVDGRGRVVDGDQILYLWGSSLLDAGQLPANRIVATVMSNLGFERAWQAKGGVLERTAVGDQYVHQAMEQMGAGLGGEQSGHILSARHGMSGDGLLTALQVATLLHRSGQSLADWMDSSFKPYPQALLNVTVPDRQRRQQWQACEPLRLAVEQAEIEMEGRGRVLVRASGTEPLLRVMVEAADQQLVDHWSSQLAAAAEQHLNAA</sequence>
<dbReference type="Gene3D" id="3.30.310.50">
    <property type="entry name" value="Alpha-D-phosphohexomutase, C-terminal domain"/>
    <property type="match status" value="1"/>
</dbReference>
<dbReference type="PANTHER" id="PTHR42946">
    <property type="entry name" value="PHOSPHOHEXOSE MUTASE"/>
    <property type="match status" value="1"/>
</dbReference>
<dbReference type="HAMAP" id="MF_01554_B">
    <property type="entry name" value="GlmM_B"/>
    <property type="match status" value="1"/>
</dbReference>
<dbReference type="InterPro" id="IPR005846">
    <property type="entry name" value="A-D-PHexomutase_a/b/a-III"/>
</dbReference>
<dbReference type="GO" id="GO:0005975">
    <property type="term" value="P:carbohydrate metabolic process"/>
    <property type="evidence" value="ECO:0007669"/>
    <property type="project" value="InterPro"/>
</dbReference>
<dbReference type="Pfam" id="PF00408">
    <property type="entry name" value="PGM_PMM_IV"/>
    <property type="match status" value="1"/>
</dbReference>
<name>A0A2P7MV12_9CYAN</name>
<dbReference type="RefSeq" id="WP_106632296.1">
    <property type="nucleotide sequence ID" value="NZ_PXXO01000008.1"/>
</dbReference>
<dbReference type="Proteomes" id="UP000243002">
    <property type="component" value="Unassembled WGS sequence"/>
</dbReference>
<comment type="caution">
    <text evidence="13">The sequence shown here is derived from an EMBL/GenBank/DDBJ whole genome shotgun (WGS) entry which is preliminary data.</text>
</comment>
<keyword evidence="5 6" id="KW-0413">Isomerase</keyword>
<dbReference type="InterPro" id="IPR006352">
    <property type="entry name" value="GlmM_bact"/>
</dbReference>
<evidence type="ECO:0000259" key="9">
    <source>
        <dbReference type="Pfam" id="PF00408"/>
    </source>
</evidence>
<dbReference type="GO" id="GO:0009252">
    <property type="term" value="P:peptidoglycan biosynthetic process"/>
    <property type="evidence" value="ECO:0007669"/>
    <property type="project" value="TreeGrafter"/>
</dbReference>
<evidence type="ECO:0000256" key="6">
    <source>
        <dbReference type="HAMAP-Rule" id="MF_01554"/>
    </source>
</evidence>
<dbReference type="SUPFAM" id="SSF53738">
    <property type="entry name" value="Phosphoglucomutase, first 3 domains"/>
    <property type="match status" value="3"/>
</dbReference>
<keyword evidence="14" id="KW-1185">Reference proteome</keyword>
<reference evidence="13 14" key="1">
    <citation type="journal article" date="2018" name="Environ. Microbiol.">
        <title>Ecological and genomic features of two widespread freshwater picocyanobacteria.</title>
        <authorList>
            <person name="Cabello-Yeves P.J."/>
            <person name="Picazo A."/>
            <person name="Camacho A."/>
            <person name="Callieri C."/>
            <person name="Rosselli R."/>
            <person name="Roda-Garcia J.J."/>
            <person name="Coutinho F.H."/>
            <person name="Rodriguez-Valera F."/>
        </authorList>
    </citation>
    <scope>NUCLEOTIDE SEQUENCE [LARGE SCALE GENOMIC DNA]</scope>
    <source>
        <strain evidence="13 14">Tous</strain>
    </source>
</reference>
<dbReference type="EMBL" id="PXXO01000008">
    <property type="protein sequence ID" value="PSJ05032.1"/>
    <property type="molecule type" value="Genomic_DNA"/>
</dbReference>
<dbReference type="FunFam" id="3.30.310.50:FF:000001">
    <property type="entry name" value="Phosphoglucosamine mutase"/>
    <property type="match status" value="1"/>
</dbReference>
<evidence type="ECO:0000259" key="11">
    <source>
        <dbReference type="Pfam" id="PF02879"/>
    </source>
</evidence>
<evidence type="ECO:0000313" key="14">
    <source>
        <dbReference type="Proteomes" id="UP000243002"/>
    </source>
</evidence>
<comment type="catalytic activity">
    <reaction evidence="6 8">
        <text>alpha-D-glucosamine 1-phosphate = D-glucosamine 6-phosphate</text>
        <dbReference type="Rhea" id="RHEA:23424"/>
        <dbReference type="ChEBI" id="CHEBI:58516"/>
        <dbReference type="ChEBI" id="CHEBI:58725"/>
        <dbReference type="EC" id="5.4.2.10"/>
    </reaction>
</comment>
<evidence type="ECO:0000256" key="5">
    <source>
        <dbReference type="ARBA" id="ARBA00023235"/>
    </source>
</evidence>
<dbReference type="OrthoDB" id="9806956at2"/>
<dbReference type="InterPro" id="IPR016066">
    <property type="entry name" value="A-D-PHexomutase_CS"/>
</dbReference>
<comment type="similarity">
    <text evidence="1 6 7">Belongs to the phosphohexose mutase family.</text>
</comment>
<dbReference type="PROSITE" id="PS00710">
    <property type="entry name" value="PGM_PMM"/>
    <property type="match status" value="1"/>
</dbReference>
<evidence type="ECO:0000256" key="7">
    <source>
        <dbReference type="RuleBase" id="RU004326"/>
    </source>
</evidence>
<dbReference type="AlphaFoldDB" id="A0A2P7MV12"/>
<organism evidence="13 14">
    <name type="scientific">Cyanobium usitatum str. Tous</name>
    <dbReference type="NCBI Taxonomy" id="2116684"/>
    <lineage>
        <taxon>Bacteria</taxon>
        <taxon>Bacillati</taxon>
        <taxon>Cyanobacteriota</taxon>
        <taxon>Cyanophyceae</taxon>
        <taxon>Synechococcales</taxon>
        <taxon>Prochlorococcaceae</taxon>
        <taxon>Cyanobium</taxon>
    </lineage>
</organism>
<dbReference type="SUPFAM" id="SSF55957">
    <property type="entry name" value="Phosphoglucomutase, C-terminal domain"/>
    <property type="match status" value="1"/>
</dbReference>
<evidence type="ECO:0000259" key="10">
    <source>
        <dbReference type="Pfam" id="PF02878"/>
    </source>
</evidence>
<dbReference type="CDD" id="cd05802">
    <property type="entry name" value="GlmM"/>
    <property type="match status" value="1"/>
</dbReference>
<dbReference type="GO" id="GO:0006048">
    <property type="term" value="P:UDP-N-acetylglucosamine biosynthetic process"/>
    <property type="evidence" value="ECO:0007669"/>
    <property type="project" value="TreeGrafter"/>
</dbReference>
<dbReference type="InterPro" id="IPR005844">
    <property type="entry name" value="A-D-PHexomutase_a/b/a-I"/>
</dbReference>
<evidence type="ECO:0000256" key="2">
    <source>
        <dbReference type="ARBA" id="ARBA00022553"/>
    </source>
</evidence>
<feature type="binding site" evidence="6">
    <location>
        <position position="258"/>
    </location>
    <ligand>
        <name>Mg(2+)</name>
        <dbReference type="ChEBI" id="CHEBI:18420"/>
    </ligand>
</feature>
<dbReference type="Pfam" id="PF02880">
    <property type="entry name" value="PGM_PMM_III"/>
    <property type="match status" value="1"/>
</dbReference>
<dbReference type="InterPro" id="IPR005845">
    <property type="entry name" value="A-D-PHexomutase_a/b/a-II"/>
</dbReference>
<keyword evidence="4 6" id="KW-0460">Magnesium</keyword>
<protein>
    <recommendedName>
        <fullName evidence="6 8">Phosphoglucosamine mutase</fullName>
        <ecNumber evidence="6 8">5.4.2.10</ecNumber>
    </recommendedName>
</protein>
<dbReference type="GO" id="GO:0008966">
    <property type="term" value="F:phosphoglucosamine mutase activity"/>
    <property type="evidence" value="ECO:0007669"/>
    <property type="project" value="UniProtKB-UniRule"/>
</dbReference>
<dbReference type="GO" id="GO:0004615">
    <property type="term" value="F:phosphomannomutase activity"/>
    <property type="evidence" value="ECO:0007669"/>
    <property type="project" value="TreeGrafter"/>
</dbReference>
<feature type="active site" description="Phosphoserine intermediate" evidence="6">
    <location>
        <position position="112"/>
    </location>
</feature>
<dbReference type="NCBIfam" id="TIGR01455">
    <property type="entry name" value="glmM"/>
    <property type="match status" value="1"/>
</dbReference>
<comment type="function">
    <text evidence="6 8">Catalyzes the conversion of glucosamine-6-phosphate to glucosamine-1-phosphate.</text>
</comment>
<dbReference type="Pfam" id="PF02879">
    <property type="entry name" value="PGM_PMM_II"/>
    <property type="match status" value="1"/>
</dbReference>
<evidence type="ECO:0000256" key="4">
    <source>
        <dbReference type="ARBA" id="ARBA00022842"/>
    </source>
</evidence>
<accession>A0A2P7MV12</accession>
<evidence type="ECO:0000256" key="1">
    <source>
        <dbReference type="ARBA" id="ARBA00010231"/>
    </source>
</evidence>
<feature type="binding site" description="via phosphate group" evidence="6">
    <location>
        <position position="112"/>
    </location>
    <ligand>
        <name>Mg(2+)</name>
        <dbReference type="ChEBI" id="CHEBI:18420"/>
    </ligand>
</feature>
<dbReference type="PANTHER" id="PTHR42946:SF1">
    <property type="entry name" value="PHOSPHOGLUCOMUTASE (ALPHA-D-GLUCOSE-1,6-BISPHOSPHATE-DEPENDENT)"/>
    <property type="match status" value="1"/>
</dbReference>
<keyword evidence="2 6" id="KW-0597">Phosphoprotein</keyword>
<dbReference type="InterPro" id="IPR050060">
    <property type="entry name" value="Phosphoglucosamine_mutase"/>
</dbReference>
<feature type="binding site" evidence="6">
    <location>
        <position position="260"/>
    </location>
    <ligand>
        <name>Mg(2+)</name>
        <dbReference type="ChEBI" id="CHEBI:18420"/>
    </ligand>
</feature>
<proteinExistence type="inferred from homology"/>
<dbReference type="GO" id="GO:0005829">
    <property type="term" value="C:cytosol"/>
    <property type="evidence" value="ECO:0007669"/>
    <property type="project" value="TreeGrafter"/>
</dbReference>
<dbReference type="PRINTS" id="PR00509">
    <property type="entry name" value="PGMPMM"/>
</dbReference>